<dbReference type="Pfam" id="PF02082">
    <property type="entry name" value="Rrf2"/>
    <property type="match status" value="1"/>
</dbReference>
<organism evidence="2 4">
    <name type="scientific">Roseomonas gilardii</name>
    <dbReference type="NCBI Taxonomy" id="257708"/>
    <lineage>
        <taxon>Bacteria</taxon>
        <taxon>Pseudomonadati</taxon>
        <taxon>Pseudomonadota</taxon>
        <taxon>Alphaproteobacteria</taxon>
        <taxon>Acetobacterales</taxon>
        <taxon>Roseomonadaceae</taxon>
        <taxon>Roseomonas</taxon>
    </lineage>
</organism>
<evidence type="ECO:0000313" key="2">
    <source>
        <dbReference type="EMBL" id="APT56377.1"/>
    </source>
</evidence>
<dbReference type="KEGG" id="rgi:RGI145_03925"/>
<reference evidence="3 5" key="2">
    <citation type="journal article" date="2019" name="Microb. Pathog.">
        <title>Comparison of VITEK 2, MALDI-TOF MS, 16S rRNA gene sequencing, and whole-genome sequencing for identification of Roseomonas mucosa.</title>
        <authorList>
            <person name="Rudolph W.W."/>
            <person name="Gunzer F."/>
            <person name="Trauth M."/>
            <person name="Bunk B."/>
            <person name="Bigge R."/>
            <person name="Schrottner P."/>
        </authorList>
    </citation>
    <scope>NUCLEOTIDE SEQUENCE [LARGE SCALE GENOMIC DNA]</scope>
    <source>
        <strain evidence="3 5">DSM 103800</strain>
    </source>
</reference>
<dbReference type="STRING" id="257708.RGI145_03925"/>
<accession>A0A1L7AC47</accession>
<dbReference type="RefSeq" id="WP_075797320.1">
    <property type="nucleotide sequence ID" value="NZ_CP015583.1"/>
</dbReference>
<reference evidence="3" key="3">
    <citation type="submission" date="2023-09" db="EMBL/GenBank/DDBJ databases">
        <authorList>
            <person name="Schober I."/>
            <person name="Bunk B."/>
        </authorList>
    </citation>
    <scope>NUCLEOTIDE SEQUENCE</scope>
    <source>
        <strain evidence="3">DSM 103800</strain>
    </source>
</reference>
<dbReference type="InterPro" id="IPR036390">
    <property type="entry name" value="WH_DNA-bd_sf"/>
</dbReference>
<gene>
    <name evidence="2" type="ORF">RGI145_03925</name>
    <name evidence="3" type="ORF">RQ831_13320</name>
</gene>
<evidence type="ECO:0000313" key="5">
    <source>
        <dbReference type="Proteomes" id="UP001258945"/>
    </source>
</evidence>
<dbReference type="GO" id="GO:0003677">
    <property type="term" value="F:DNA binding"/>
    <property type="evidence" value="ECO:0007669"/>
    <property type="project" value="UniProtKB-KW"/>
</dbReference>
<dbReference type="GO" id="GO:0003700">
    <property type="term" value="F:DNA-binding transcription factor activity"/>
    <property type="evidence" value="ECO:0007669"/>
    <property type="project" value="TreeGrafter"/>
</dbReference>
<dbReference type="AlphaFoldDB" id="A0A1L7AC47"/>
<dbReference type="GO" id="GO:0005829">
    <property type="term" value="C:cytosol"/>
    <property type="evidence" value="ECO:0007669"/>
    <property type="project" value="TreeGrafter"/>
</dbReference>
<sequence length="148" mass="16109">MLLKQDRALTAISVMLDVAFHVGRGAEVASGGDIADRLGAAKRGIEPVFQALSRAGLLDSSRGPRGGYRLARRSRDIRLWDVVSAVAEEDESPDMTGQLQAAVVSPLWGEMEGLLRERLEGMTLDDLLRRAQARGLKRPSTEPLNFAI</sequence>
<name>A0A1L7AC47_9PROT</name>
<dbReference type="InterPro" id="IPR030489">
    <property type="entry name" value="TR_Rrf2-type_CS"/>
</dbReference>
<dbReference type="InterPro" id="IPR036388">
    <property type="entry name" value="WH-like_DNA-bd_sf"/>
</dbReference>
<dbReference type="PROSITE" id="PS51197">
    <property type="entry name" value="HTH_RRF2_2"/>
    <property type="match status" value="1"/>
</dbReference>
<protein>
    <submittedName>
        <fullName evidence="2">Rrf2 family transcriptional regulator</fullName>
    </submittedName>
</protein>
<dbReference type="SUPFAM" id="SSF46785">
    <property type="entry name" value="Winged helix' DNA-binding domain"/>
    <property type="match status" value="1"/>
</dbReference>
<dbReference type="PROSITE" id="PS01332">
    <property type="entry name" value="HTH_RRF2_1"/>
    <property type="match status" value="1"/>
</dbReference>
<dbReference type="EMBL" id="JAVVDO010000021">
    <property type="protein sequence ID" value="MDT8332037.1"/>
    <property type="molecule type" value="Genomic_DNA"/>
</dbReference>
<keyword evidence="5" id="KW-1185">Reference proteome</keyword>
<dbReference type="eggNOG" id="COG1959">
    <property type="taxonomic scope" value="Bacteria"/>
</dbReference>
<reference evidence="2 4" key="1">
    <citation type="submission" date="2016-05" db="EMBL/GenBank/DDBJ databases">
        <title>Complete Genome and Methylome Analysis of Psychrotrophic Bacterial Isolates from Antarctic Lake Untersee.</title>
        <authorList>
            <person name="Fomenkov A."/>
            <person name="Akimov V.N."/>
            <person name="Vasilyeva L.V."/>
            <person name="Andersen D."/>
            <person name="Vincze T."/>
            <person name="Roberts R.J."/>
        </authorList>
    </citation>
    <scope>NUCLEOTIDE SEQUENCE [LARGE SCALE GENOMIC DNA]</scope>
    <source>
        <strain evidence="2 4">U14-5</strain>
    </source>
</reference>
<evidence type="ECO:0000256" key="1">
    <source>
        <dbReference type="ARBA" id="ARBA00023125"/>
    </source>
</evidence>
<dbReference type="Gene3D" id="1.10.10.10">
    <property type="entry name" value="Winged helix-like DNA-binding domain superfamily/Winged helix DNA-binding domain"/>
    <property type="match status" value="1"/>
</dbReference>
<dbReference type="Proteomes" id="UP000185494">
    <property type="component" value="Chromosome 1"/>
</dbReference>
<dbReference type="InterPro" id="IPR000944">
    <property type="entry name" value="Tscrpt_reg_Rrf2"/>
</dbReference>
<dbReference type="PANTHER" id="PTHR33221">
    <property type="entry name" value="WINGED HELIX-TURN-HELIX TRANSCRIPTIONAL REGULATOR, RRF2 FAMILY"/>
    <property type="match status" value="1"/>
</dbReference>
<evidence type="ECO:0000313" key="4">
    <source>
        <dbReference type="Proteomes" id="UP000185494"/>
    </source>
</evidence>
<dbReference type="EMBL" id="CP015583">
    <property type="protein sequence ID" value="APT56377.1"/>
    <property type="molecule type" value="Genomic_DNA"/>
</dbReference>
<keyword evidence="1" id="KW-0238">DNA-binding</keyword>
<dbReference type="Proteomes" id="UP001258945">
    <property type="component" value="Unassembled WGS sequence"/>
</dbReference>
<proteinExistence type="predicted"/>
<dbReference type="PANTHER" id="PTHR33221:SF5">
    <property type="entry name" value="HTH-TYPE TRANSCRIPTIONAL REGULATOR ISCR"/>
    <property type="match status" value="1"/>
</dbReference>
<evidence type="ECO:0000313" key="3">
    <source>
        <dbReference type="EMBL" id="MDT8332037.1"/>
    </source>
</evidence>